<dbReference type="EMBL" id="CAJNDS010002651">
    <property type="protein sequence ID" value="CAE7556770.1"/>
    <property type="molecule type" value="Genomic_DNA"/>
</dbReference>
<dbReference type="SUPFAM" id="SSF117839">
    <property type="entry name" value="WWE domain"/>
    <property type="match status" value="1"/>
</dbReference>
<reference evidence="2" key="1">
    <citation type="submission" date="2021-02" db="EMBL/GenBank/DDBJ databases">
        <authorList>
            <person name="Dougan E. K."/>
            <person name="Rhodes N."/>
            <person name="Thang M."/>
            <person name="Chan C."/>
        </authorList>
    </citation>
    <scope>NUCLEOTIDE SEQUENCE</scope>
</reference>
<feature type="non-terminal residue" evidence="2">
    <location>
        <position position="50"/>
    </location>
</feature>
<dbReference type="Pfam" id="PF02825">
    <property type="entry name" value="WWE"/>
    <property type="match status" value="1"/>
</dbReference>
<feature type="non-terminal residue" evidence="2">
    <location>
        <position position="1"/>
    </location>
</feature>
<protein>
    <recommendedName>
        <fullName evidence="1">WWE domain-containing protein</fullName>
    </recommendedName>
</protein>
<evidence type="ECO:0000259" key="1">
    <source>
        <dbReference type="Pfam" id="PF02825"/>
    </source>
</evidence>
<dbReference type="AlphaFoldDB" id="A0A812U8F7"/>
<gene>
    <name evidence="2" type="ORF">SNAT2548_LOCUS31315</name>
</gene>
<feature type="domain" description="WWE" evidence="1">
    <location>
        <begin position="2"/>
        <end position="49"/>
    </location>
</feature>
<dbReference type="InterPro" id="IPR037197">
    <property type="entry name" value="WWE_dom_sf"/>
</dbReference>
<evidence type="ECO:0000313" key="2">
    <source>
        <dbReference type="EMBL" id="CAE7556770.1"/>
    </source>
</evidence>
<dbReference type="OrthoDB" id="412919at2759"/>
<dbReference type="InterPro" id="IPR004170">
    <property type="entry name" value="WWE_dom"/>
</dbReference>
<dbReference type="Proteomes" id="UP000604046">
    <property type="component" value="Unassembled WGS sequence"/>
</dbReference>
<accession>A0A812U8F7</accession>
<evidence type="ECO:0000313" key="3">
    <source>
        <dbReference type="Proteomes" id="UP000604046"/>
    </source>
</evidence>
<organism evidence="2 3">
    <name type="scientific">Symbiodinium natans</name>
    <dbReference type="NCBI Taxonomy" id="878477"/>
    <lineage>
        <taxon>Eukaryota</taxon>
        <taxon>Sar</taxon>
        <taxon>Alveolata</taxon>
        <taxon>Dinophyceae</taxon>
        <taxon>Suessiales</taxon>
        <taxon>Symbiodiniaceae</taxon>
        <taxon>Symbiodinium</taxon>
    </lineage>
</organism>
<sequence length="50" mass="5968">TARIEDAYQRGLGNVRLKTGKMDDTPMELFFHEMIQFDPKTTNKRKIRRL</sequence>
<comment type="caution">
    <text evidence="2">The sequence shown here is derived from an EMBL/GenBank/DDBJ whole genome shotgun (WGS) entry which is preliminary data.</text>
</comment>
<proteinExistence type="predicted"/>
<keyword evidence="3" id="KW-1185">Reference proteome</keyword>
<name>A0A812U8F7_9DINO</name>
<dbReference type="Gene3D" id="3.30.720.50">
    <property type="match status" value="1"/>
</dbReference>